<dbReference type="Proteomes" id="UP000626109">
    <property type="component" value="Unassembled WGS sequence"/>
</dbReference>
<evidence type="ECO:0000313" key="7">
    <source>
        <dbReference type="EMBL" id="CAE8716319.1"/>
    </source>
</evidence>
<name>A0A813KZA6_POLGL</name>
<dbReference type="InterPro" id="IPR004908">
    <property type="entry name" value="ATPase_V1-cplx_hsu"/>
</dbReference>
<dbReference type="EMBL" id="CAJNNW010032943">
    <property type="protein sequence ID" value="CAE8716319.1"/>
    <property type="molecule type" value="Genomic_DNA"/>
</dbReference>
<dbReference type="InterPro" id="IPR029063">
    <property type="entry name" value="SAM-dependent_MTases_sf"/>
</dbReference>
<dbReference type="InterPro" id="IPR011987">
    <property type="entry name" value="ATPase_V1-cplx_hsu_C"/>
</dbReference>
<dbReference type="PANTHER" id="PTHR10698:SF0">
    <property type="entry name" value="V-TYPE PROTON ATPASE SUBUNIT H"/>
    <property type="match status" value="1"/>
</dbReference>
<evidence type="ECO:0000313" key="8">
    <source>
        <dbReference type="Proteomes" id="UP000626109"/>
    </source>
</evidence>
<feature type="region of interest" description="Disordered" evidence="5">
    <location>
        <begin position="1517"/>
        <end position="1549"/>
    </location>
</feature>
<dbReference type="PANTHER" id="PTHR10698">
    <property type="entry name" value="V-TYPE PROTON ATPASE SUBUNIT H"/>
    <property type="match status" value="1"/>
</dbReference>
<feature type="domain" description="ATPase V1 complex subunit H C-terminal" evidence="6">
    <location>
        <begin position="1912"/>
        <end position="2031"/>
    </location>
</feature>
<feature type="region of interest" description="Disordered" evidence="5">
    <location>
        <begin position="297"/>
        <end position="349"/>
    </location>
</feature>
<keyword evidence="3" id="KW-0375">Hydrogen ion transport</keyword>
<proteinExistence type="inferred from homology"/>
<evidence type="ECO:0000256" key="2">
    <source>
        <dbReference type="ARBA" id="ARBA00022448"/>
    </source>
</evidence>
<dbReference type="SUPFAM" id="SSF48371">
    <property type="entry name" value="ARM repeat"/>
    <property type="match status" value="1"/>
</dbReference>
<dbReference type="Gene3D" id="1.25.40.150">
    <property type="entry name" value="V-type ATPase, subunit H, C-terminal domain"/>
    <property type="match status" value="1"/>
</dbReference>
<feature type="compositionally biased region" description="Low complexity" evidence="5">
    <location>
        <begin position="320"/>
        <end position="333"/>
    </location>
</feature>
<gene>
    <name evidence="7" type="ORF">PGLA2088_LOCUS39008</name>
</gene>
<protein>
    <recommendedName>
        <fullName evidence="6">ATPase V1 complex subunit H C-terminal domain-containing protein</fullName>
    </recommendedName>
</protein>
<feature type="compositionally biased region" description="Polar residues" evidence="5">
    <location>
        <begin position="306"/>
        <end position="319"/>
    </location>
</feature>
<evidence type="ECO:0000256" key="5">
    <source>
        <dbReference type="SAM" id="MobiDB-lite"/>
    </source>
</evidence>
<reference evidence="7" key="1">
    <citation type="submission" date="2021-02" db="EMBL/GenBank/DDBJ databases">
        <authorList>
            <person name="Dougan E. K."/>
            <person name="Rhodes N."/>
            <person name="Thang M."/>
            <person name="Chan C."/>
        </authorList>
    </citation>
    <scope>NUCLEOTIDE SEQUENCE</scope>
</reference>
<dbReference type="InterPro" id="IPR011989">
    <property type="entry name" value="ARM-like"/>
</dbReference>
<dbReference type="InterPro" id="IPR016024">
    <property type="entry name" value="ARM-type_fold"/>
</dbReference>
<dbReference type="Gene3D" id="1.25.10.10">
    <property type="entry name" value="Leucine-rich Repeat Variant"/>
    <property type="match status" value="1"/>
</dbReference>
<keyword evidence="2" id="KW-0813">Transport</keyword>
<evidence type="ECO:0000256" key="3">
    <source>
        <dbReference type="ARBA" id="ARBA00022781"/>
    </source>
</evidence>
<keyword evidence="4" id="KW-0406">Ion transport</keyword>
<accession>A0A813KZA6</accession>
<dbReference type="Pfam" id="PF11698">
    <property type="entry name" value="V-ATPase_H_C"/>
    <property type="match status" value="1"/>
</dbReference>
<dbReference type="InterPro" id="IPR038497">
    <property type="entry name" value="ATPase_V1-cplx_hsu_C_sf"/>
</dbReference>
<evidence type="ECO:0000259" key="6">
    <source>
        <dbReference type="Pfam" id="PF11698"/>
    </source>
</evidence>
<dbReference type="Pfam" id="PF03224">
    <property type="entry name" value="V-ATPase_H_N"/>
    <property type="match status" value="1"/>
</dbReference>
<dbReference type="Gene3D" id="3.40.50.150">
    <property type="entry name" value="Vaccinia Virus protein VP39"/>
    <property type="match status" value="1"/>
</dbReference>
<dbReference type="GO" id="GO:0046961">
    <property type="term" value="F:proton-transporting ATPase activity, rotational mechanism"/>
    <property type="evidence" value="ECO:0007669"/>
    <property type="project" value="InterPro"/>
</dbReference>
<dbReference type="GO" id="GO:0000221">
    <property type="term" value="C:vacuolar proton-transporting V-type ATPase, V1 domain"/>
    <property type="evidence" value="ECO:0007669"/>
    <property type="project" value="InterPro"/>
</dbReference>
<sequence>MPMEADLRAALMANGLSMTAIDHIESIQCLTLKQFANWVDSRAEVAKSFYAGNPLEKQLAMVSATKMAWREVSAVIERQIKRSAEGLDTDLLDEPLADSTQKNLEATFAAHYKWSLELRLKPADTLLGRVKREFERQAPSLLSVSRVRSVYSFNRTGEKKKQRISDTITLTMEDDQAGESAEGYRARMLQYEIMANAWGVAGCYEVIWPVGGTDKVLYCHWQNAMSHYRLLREKSEPLLDRFTEHSVLRYMLTCEEQLRGAAIDKTRNDQFPWGEAIRWADKDQNQVWSDNREMLQPMAGRGGQRAGQSNPPGPSKQNQTPAAAPGTPAAATSIGGGGTSPHAGGASTQSTCKETAQGVLLCKAFNDKRGCQSTCPRGQVHACDIRLEASGQACASKKHNLSTVLEQNGAEPAATFYSEIAEDHLTVIRTRFPEAVDVGNICRPNFELVRQAMSQSEVVSLLLTAGVPCKDVSLLKAGGKGADGPESGKVFVFQQQYKSLKQQYGLRLKCIMECTRMRRPDRLVFDNVMGCRPYEICNSDFAPNSRVRWFWLDFAPQWPSGTVLRPSTFDPEVTRVVPRSRCQEWSGCLLEGWMPWAMSSAADSAVPVRQFNFECFATHIVRDRPMPAPRGISRCDQQALEEWKQDQWCQAPYQYRLANQVVPQSHPQADHRRLVAVEHELLMGYPLDHTMPLWQKVTEPEQSEFDRVGVGERPEWLQHEIASEVWEQYAVAVAADANKIHELFHLCPYNARRERQQQPVTFDEGPAVEDQWAASAVAHATGIRTKIKTPGRPRGLLPRGLTPEDHVKCALVAVTPFERMVALPSDLQFACEQVCSPEYGSWALHQKKLLLRVLKQTCLHSFFELRMSKDCLVAAPDVKPAVIDILARSLHWPDLMLSWMSCRGAYIAGDWQPVGIYREAEVKASKTLDELLQSSPEYHAALIARNAPPAEQVEAVITKCEKEQKAGILGDWHSKEFFDVKYGEGWRGMPRFPVWQSNSEDWRVIDNGLASGRNEVMSFLERIHTATNELGFAVFQMLLVWSRALLHDARLFRGTRDMKSAYRQLARLMSQAHLHIICAWVPGLGWQFAELLGLAFGLAVSVLHFNRVPAFITAVARRWLAIPCISFFDDVKLMSPASKADLVWKNFNWLIDVLGWKFDPIKDSPMSCLGPFLGVIEDLSKIPALGCITLSPKPTFWTQVRNALQAPLVSGCLTGKDARSLLGLLIALANIYEGRIGRGQIQAVQQHITAGTVEVPQALRTAFMFHVALQDLQPFRSVDLTLRTRRRMTVYTDASCEPQPPLLYPVVKICYVLFEGQRRVAGWATVPQQVLGSFADRETYVAQGEALAPIFALRNEPILREAIVLWLIDNMGVVSCLCKGSSSVFDFGCVIHVIHMMAATRKLAVWWEHVESKANVSDAGTRDTWDVLRNLNISVREAPLPPWPADVFRVTAEQWLQSLQRAAAAAACAPQAQVVQLHVALILRGARLPAEAARGALAELLGALLCALCAQNNNKNNKSSNNNSSNHNNHNNNHNNNNNNNNSSNNNNHQLCAQQGCAAPHSAKAALAEAWAQLLVRGFRRREGGFAEAAEAADAWSNCLEQIRAQRHIVPHLAALTAVVRELVAEPWGGDVETQLLRSFLALVLQVLEAPPSLEASTEALAGGVLSTSASSRMQDDKPVQWLLTFFYDLLREDSTAYSIFEEAAKGQITIYKPLMALLGRQGVDSYSADKAAWLLSAVMSHVPRCFSQVDVTGLMALLLGAKSPCTELGVLEAITNVLKSDVFRSAVWTQPGVMDRILSIDSKSAPSPYLYKCVFAIWMLSFDSEASKTLKERQVIKKIRDIVTYSRVEKVIRLCLTVLKNFLGHKGLCEDIVEEGLLEAVQQLEFEKWRDAELYDDIRDMAAQIASEVNEMSNFERYERELQTGHLQWGFIHSSKFWAENSLKFESNDFRALKLLAGLLLSPLTDATTLAVACHDLGEFVTLHPFGKKKVAQLQVKERVMELMGSTEASFREVRREALLCCQKLMLNKWQDMDK</sequence>
<dbReference type="SUPFAM" id="SSF53335">
    <property type="entry name" value="S-adenosyl-L-methionine-dependent methyltransferases"/>
    <property type="match status" value="1"/>
</dbReference>
<evidence type="ECO:0000256" key="1">
    <source>
        <dbReference type="ARBA" id="ARBA00008613"/>
    </source>
</evidence>
<evidence type="ECO:0000256" key="4">
    <source>
        <dbReference type="ARBA" id="ARBA00023065"/>
    </source>
</evidence>
<comment type="caution">
    <text evidence="7">The sequence shown here is derived from an EMBL/GenBank/DDBJ whole genome shotgun (WGS) entry which is preliminary data.</text>
</comment>
<comment type="similarity">
    <text evidence="1">Belongs to the V-ATPase H subunit family.</text>
</comment>
<organism evidence="7 8">
    <name type="scientific">Polarella glacialis</name>
    <name type="common">Dinoflagellate</name>
    <dbReference type="NCBI Taxonomy" id="89957"/>
    <lineage>
        <taxon>Eukaryota</taxon>
        <taxon>Sar</taxon>
        <taxon>Alveolata</taxon>
        <taxon>Dinophyceae</taxon>
        <taxon>Suessiales</taxon>
        <taxon>Suessiaceae</taxon>
        <taxon>Polarella</taxon>
    </lineage>
</organism>